<organism evidence="7 8">
    <name type="scientific">Candidatus Frankia alpina</name>
    <dbReference type="NCBI Taxonomy" id="2699483"/>
    <lineage>
        <taxon>Bacteria</taxon>
        <taxon>Bacillati</taxon>
        <taxon>Actinomycetota</taxon>
        <taxon>Actinomycetes</taxon>
        <taxon>Frankiales</taxon>
        <taxon>Frankiaceae</taxon>
        <taxon>Frankia</taxon>
    </lineage>
</organism>
<dbReference type="Pfam" id="PF00069">
    <property type="entry name" value="Pkinase"/>
    <property type="match status" value="1"/>
</dbReference>
<dbReference type="OrthoDB" id="3915799at2"/>
<dbReference type="EMBL" id="SSXH01000761">
    <property type="protein sequence ID" value="THJ41074.1"/>
    <property type="molecule type" value="Genomic_DNA"/>
</dbReference>
<dbReference type="Gene3D" id="3.30.200.20">
    <property type="entry name" value="Phosphorylase Kinase, domain 1"/>
    <property type="match status" value="1"/>
</dbReference>
<name>A0A4S5C659_9ACTN</name>
<dbReference type="InterPro" id="IPR017441">
    <property type="entry name" value="Protein_kinase_ATP_BS"/>
</dbReference>
<dbReference type="SUPFAM" id="SSF56112">
    <property type="entry name" value="Protein kinase-like (PK-like)"/>
    <property type="match status" value="1"/>
</dbReference>
<protein>
    <submittedName>
        <fullName evidence="7">Serine/threonine protein kinase</fullName>
    </submittedName>
</protein>
<feature type="non-terminal residue" evidence="7">
    <location>
        <position position="397"/>
    </location>
</feature>
<dbReference type="InterPro" id="IPR000719">
    <property type="entry name" value="Prot_kinase_dom"/>
</dbReference>
<dbReference type="CDD" id="cd14014">
    <property type="entry name" value="STKc_PknB_like"/>
    <property type="match status" value="1"/>
</dbReference>
<keyword evidence="8" id="KW-1185">Reference proteome</keyword>
<accession>A0A4S5C659</accession>
<evidence type="ECO:0000256" key="5">
    <source>
        <dbReference type="PROSITE-ProRule" id="PRU10141"/>
    </source>
</evidence>
<dbReference type="PANTHER" id="PTHR43289:SF34">
    <property type="entry name" value="SERINE_THREONINE-PROTEIN KINASE YBDM-RELATED"/>
    <property type="match status" value="1"/>
</dbReference>
<evidence type="ECO:0000313" key="8">
    <source>
        <dbReference type="Proteomes" id="UP000305282"/>
    </source>
</evidence>
<keyword evidence="2 5" id="KW-0547">Nucleotide-binding</keyword>
<keyword evidence="7" id="KW-0723">Serine/threonine-protein kinase</keyword>
<dbReference type="PROSITE" id="PS50011">
    <property type="entry name" value="PROTEIN_KINASE_DOM"/>
    <property type="match status" value="1"/>
</dbReference>
<proteinExistence type="predicted"/>
<keyword evidence="1" id="KW-0808">Transferase</keyword>
<dbReference type="GO" id="GO:0005524">
    <property type="term" value="F:ATP binding"/>
    <property type="evidence" value="ECO:0007669"/>
    <property type="project" value="UniProtKB-UniRule"/>
</dbReference>
<evidence type="ECO:0000256" key="2">
    <source>
        <dbReference type="ARBA" id="ARBA00022741"/>
    </source>
</evidence>
<dbReference type="Proteomes" id="UP000305282">
    <property type="component" value="Unassembled WGS sequence"/>
</dbReference>
<evidence type="ECO:0000256" key="4">
    <source>
        <dbReference type="ARBA" id="ARBA00022840"/>
    </source>
</evidence>
<dbReference type="InterPro" id="IPR011009">
    <property type="entry name" value="Kinase-like_dom_sf"/>
</dbReference>
<evidence type="ECO:0000256" key="1">
    <source>
        <dbReference type="ARBA" id="ARBA00022679"/>
    </source>
</evidence>
<keyword evidence="3 7" id="KW-0418">Kinase</keyword>
<dbReference type="Gene3D" id="1.10.510.10">
    <property type="entry name" value="Transferase(Phosphotransferase) domain 1"/>
    <property type="match status" value="1"/>
</dbReference>
<evidence type="ECO:0000259" key="6">
    <source>
        <dbReference type="PROSITE" id="PS50011"/>
    </source>
</evidence>
<dbReference type="PROSITE" id="PS00107">
    <property type="entry name" value="PROTEIN_KINASE_ATP"/>
    <property type="match status" value="1"/>
</dbReference>
<evidence type="ECO:0000313" key="7">
    <source>
        <dbReference type="EMBL" id="THJ41074.1"/>
    </source>
</evidence>
<dbReference type="AlphaFoldDB" id="A0A4S5C659"/>
<feature type="domain" description="Protein kinase" evidence="6">
    <location>
        <begin position="169"/>
        <end position="397"/>
    </location>
</feature>
<feature type="binding site" evidence="5">
    <location>
        <position position="197"/>
    </location>
    <ligand>
        <name>ATP</name>
        <dbReference type="ChEBI" id="CHEBI:30616"/>
    </ligand>
</feature>
<comment type="caution">
    <text evidence="7">The sequence shown here is derived from an EMBL/GenBank/DDBJ whole genome shotgun (WGS) entry which is preliminary data.</text>
</comment>
<dbReference type="GO" id="GO:0004674">
    <property type="term" value="F:protein serine/threonine kinase activity"/>
    <property type="evidence" value="ECO:0007669"/>
    <property type="project" value="UniProtKB-KW"/>
</dbReference>
<keyword evidence="4 5" id="KW-0067">ATP-binding</keyword>
<sequence>MPAVPIQPIVGGDLGHRTHSVSEGWTNIVRRGPSSAVISRAREVIWLCFCGRPVRRVAAGHCQVGMECPDGSSLSASGLCRRPGEDFVGRCAAAGSCCPPARRLRIPRRRHRENRTSSEDVTSAPMLGPDEVEPMTCSIADAGVATEIAAVDQPGSPLRAADPATIGDFRVLRLLGEGGMGTVYLGESSTGRLVAIKVIRPEYSTETEFRERFRRETTHARQVAGFCTAEVLDASPDAEFPYLVTEFVPGPTLSKAVAAGGPLSPADLERLGIGVASALTAIHAAGIAHHDLTPSNVLLHPAGPRVIDFGIANALGTIASVDDDAAWIGTPGYMAPEQAHSDQIGAAADVFAWAGVMAFAATGRPPFGDGAPDVLLHRTLHEEPDLSGLPAGMIDMV</sequence>
<reference evidence="7 8" key="1">
    <citation type="submission" date="2019-04" db="EMBL/GenBank/DDBJ databases">
        <title>Draft genome sequences for three unisolated Alnus-infective Frankia Sp+ strains, AgTrS, AiOr and AvVan, the first sequenced Frankia strains able to sporulate in-planta.</title>
        <authorList>
            <person name="Bethencourt L."/>
            <person name="Vautrin F."/>
            <person name="Taib N."/>
            <person name="Dubost A."/>
            <person name="Castro-Garcia L."/>
            <person name="Imbaud O."/>
            <person name="Abrouk D."/>
            <person name="Fournier P."/>
            <person name="Briolay J."/>
            <person name="Nguyen A."/>
            <person name="Normand P."/>
            <person name="Fernandez M.P."/>
            <person name="Brochier-Armanet C."/>
            <person name="Herrera-Belaroussi A."/>
        </authorList>
    </citation>
    <scope>NUCLEOTIDE SEQUENCE [LARGE SCALE GENOMIC DNA]</scope>
    <source>
        <strain evidence="7 8">AvVan</strain>
    </source>
</reference>
<gene>
    <name evidence="7" type="ORF">E7Y31_20530</name>
</gene>
<evidence type="ECO:0000256" key="3">
    <source>
        <dbReference type="ARBA" id="ARBA00022777"/>
    </source>
</evidence>
<dbReference type="PANTHER" id="PTHR43289">
    <property type="entry name" value="MITOGEN-ACTIVATED PROTEIN KINASE KINASE KINASE 20-RELATED"/>
    <property type="match status" value="1"/>
</dbReference>